<evidence type="ECO:0000259" key="13">
    <source>
        <dbReference type="SMART" id="SM00848"/>
    </source>
</evidence>
<evidence type="ECO:0000256" key="7">
    <source>
        <dbReference type="ARBA" id="ARBA00023157"/>
    </source>
</evidence>
<proteinExistence type="inferred from homology"/>
<protein>
    <recommendedName>
        <fullName evidence="9">Vignain</fullName>
    </recommendedName>
    <alternativeName>
        <fullName evidence="10">Bean endopeptidase</fullName>
    </alternativeName>
</protein>
<evidence type="ECO:0000256" key="11">
    <source>
        <dbReference type="SAM" id="SignalP"/>
    </source>
</evidence>
<evidence type="ECO:0000256" key="9">
    <source>
        <dbReference type="ARBA" id="ARBA00069575"/>
    </source>
</evidence>
<keyword evidence="7" id="KW-1015">Disulfide bond</keyword>
<evidence type="ECO:0000256" key="4">
    <source>
        <dbReference type="ARBA" id="ARBA00022729"/>
    </source>
</evidence>
<evidence type="ECO:0000256" key="3">
    <source>
        <dbReference type="ARBA" id="ARBA00022670"/>
    </source>
</evidence>
<dbReference type="FunFam" id="3.90.70.10:FF:000023">
    <property type="entry name" value="Senescence-specific cysteine protease SAG39"/>
    <property type="match status" value="1"/>
</dbReference>
<dbReference type="AlphaFoldDB" id="A0A4P1RU51"/>
<dbReference type="PRINTS" id="PR00705">
    <property type="entry name" value="PAPAIN"/>
</dbReference>
<keyword evidence="4 11" id="KW-0732">Signal</keyword>
<dbReference type="InterPro" id="IPR038765">
    <property type="entry name" value="Papain-like_cys_pep_sf"/>
</dbReference>
<feature type="domain" description="Cathepsin propeptide inhibitor" evidence="13">
    <location>
        <begin position="38"/>
        <end position="93"/>
    </location>
</feature>
<evidence type="ECO:0000256" key="1">
    <source>
        <dbReference type="ARBA" id="ARBA00004319"/>
    </source>
</evidence>
<dbReference type="InterPro" id="IPR025660">
    <property type="entry name" value="Pept_his_AS"/>
</dbReference>
<accession>A0A4P1RU51</accession>
<reference evidence="14 15" key="1">
    <citation type="journal article" date="2017" name="Plant Biotechnol. J.">
        <title>A comprehensive draft genome sequence for lupin (Lupinus angustifolius), an emerging health food: insights into plant-microbe interactions and legume evolution.</title>
        <authorList>
            <person name="Hane J.K."/>
            <person name="Ming Y."/>
            <person name="Kamphuis L.G."/>
            <person name="Nelson M.N."/>
            <person name="Garg G."/>
            <person name="Atkins C.A."/>
            <person name="Bayer P.E."/>
            <person name="Bravo A."/>
            <person name="Bringans S."/>
            <person name="Cannon S."/>
            <person name="Edwards D."/>
            <person name="Foley R."/>
            <person name="Gao L.L."/>
            <person name="Harrison M.J."/>
            <person name="Huang W."/>
            <person name="Hurgobin B."/>
            <person name="Li S."/>
            <person name="Liu C.W."/>
            <person name="McGrath A."/>
            <person name="Morahan G."/>
            <person name="Murray J."/>
            <person name="Weller J."/>
            <person name="Jian J."/>
            <person name="Singh K.B."/>
        </authorList>
    </citation>
    <scope>NUCLEOTIDE SEQUENCE [LARGE SCALE GENOMIC DNA]</scope>
    <source>
        <strain evidence="15">cv. Tanjil</strain>
        <tissue evidence="14">Whole plant</tissue>
    </source>
</reference>
<dbReference type="GO" id="GO:0006508">
    <property type="term" value="P:proteolysis"/>
    <property type="evidence" value="ECO:0007669"/>
    <property type="project" value="UniProtKB-KW"/>
</dbReference>
<dbReference type="Proteomes" id="UP000188354">
    <property type="component" value="Chromosome LG01"/>
</dbReference>
<feature type="domain" description="Peptidase C1A papain C-terminal" evidence="12">
    <location>
        <begin position="126"/>
        <end position="339"/>
    </location>
</feature>
<dbReference type="GO" id="GO:0008234">
    <property type="term" value="F:cysteine-type peptidase activity"/>
    <property type="evidence" value="ECO:0007669"/>
    <property type="project" value="UniProtKB-KW"/>
</dbReference>
<dbReference type="GO" id="GO:0005788">
    <property type="term" value="C:endoplasmic reticulum lumen"/>
    <property type="evidence" value="ECO:0007669"/>
    <property type="project" value="UniProtKB-SubCell"/>
</dbReference>
<dbReference type="SUPFAM" id="SSF54001">
    <property type="entry name" value="Cysteine proteinases"/>
    <property type="match status" value="1"/>
</dbReference>
<dbReference type="PANTHER" id="PTHR12411">
    <property type="entry name" value="CYSTEINE PROTEASE FAMILY C1-RELATED"/>
    <property type="match status" value="1"/>
</dbReference>
<dbReference type="EMBL" id="CM007361">
    <property type="protein sequence ID" value="OIW18308.1"/>
    <property type="molecule type" value="Genomic_DNA"/>
</dbReference>
<sequence length="357" mass="40124">MKRLLWVVLSLSMVLAVAESFDFQDKDLASDKDLWNLYEKWRSHHTVSRSLDEKHKRFNVFIANVMHVHDTNKLDKPYKLKLNKFADLTNHEFRSIYASSKVHHHRMFRGTQRVNRTFMHENVASVPPSVDWREKGAVTAVKDQGQCGSCWAFSAIVAVEGINQIKTNKLVSLSEQELVDCDTLINEGCNGGLMQYAFEFIKQNGGITTETNYPYKAVDGICDEKEPAVSIDGYESVPQNNEAALLQAAANQPISVAIDAGGSDFQFYSEGVFTGECGTYLDHGVAIVGYGATLDGTKYWIVKNSWGSQWGEHGYIRMERDISKKQGICGIAMEPFYPIKNSPTNPTKHSSSYKDEL</sequence>
<evidence type="ECO:0000313" key="14">
    <source>
        <dbReference type="EMBL" id="OIW18308.1"/>
    </source>
</evidence>
<dbReference type="InterPro" id="IPR000668">
    <property type="entry name" value="Peptidase_C1A_C"/>
</dbReference>
<dbReference type="PROSITE" id="PS00640">
    <property type="entry name" value="THIOL_PROTEASE_ASN"/>
    <property type="match status" value="1"/>
</dbReference>
<name>A0A4P1RU51_LUPAN</name>
<evidence type="ECO:0000256" key="8">
    <source>
        <dbReference type="ARBA" id="ARBA00023180"/>
    </source>
</evidence>
<evidence type="ECO:0000256" key="10">
    <source>
        <dbReference type="ARBA" id="ARBA00080531"/>
    </source>
</evidence>
<dbReference type="PROSITE" id="PS00639">
    <property type="entry name" value="THIOL_PROTEASE_HIS"/>
    <property type="match status" value="1"/>
</dbReference>
<evidence type="ECO:0000256" key="5">
    <source>
        <dbReference type="ARBA" id="ARBA00022801"/>
    </source>
</evidence>
<feature type="chain" id="PRO_5020023750" description="Vignain" evidence="11">
    <location>
        <begin position="21"/>
        <end position="357"/>
    </location>
</feature>
<comment type="similarity">
    <text evidence="2">Belongs to the peptidase C1 family.</text>
</comment>
<dbReference type="SMART" id="SM00848">
    <property type="entry name" value="Inhibitor_I29"/>
    <property type="match status" value="1"/>
</dbReference>
<feature type="signal peptide" evidence="11">
    <location>
        <begin position="1"/>
        <end position="20"/>
    </location>
</feature>
<keyword evidence="5" id="KW-0378">Hydrolase</keyword>
<organism evidence="14 15">
    <name type="scientific">Lupinus angustifolius</name>
    <name type="common">Narrow-leaved blue lupine</name>
    <dbReference type="NCBI Taxonomy" id="3871"/>
    <lineage>
        <taxon>Eukaryota</taxon>
        <taxon>Viridiplantae</taxon>
        <taxon>Streptophyta</taxon>
        <taxon>Embryophyta</taxon>
        <taxon>Tracheophyta</taxon>
        <taxon>Spermatophyta</taxon>
        <taxon>Magnoliopsida</taxon>
        <taxon>eudicotyledons</taxon>
        <taxon>Gunneridae</taxon>
        <taxon>Pentapetalae</taxon>
        <taxon>rosids</taxon>
        <taxon>fabids</taxon>
        <taxon>Fabales</taxon>
        <taxon>Fabaceae</taxon>
        <taxon>Papilionoideae</taxon>
        <taxon>50 kb inversion clade</taxon>
        <taxon>genistoids sensu lato</taxon>
        <taxon>core genistoids</taxon>
        <taxon>Genisteae</taxon>
        <taxon>Lupinus</taxon>
    </lineage>
</organism>
<dbReference type="InterPro" id="IPR039417">
    <property type="entry name" value="Peptidase_C1A_papain-like"/>
</dbReference>
<dbReference type="STRING" id="3871.A0A4P1RU51"/>
<gene>
    <name evidence="14" type="ORF">TanjilG_31448</name>
</gene>
<keyword evidence="3" id="KW-0645">Protease</keyword>
<dbReference type="Gene3D" id="3.90.70.10">
    <property type="entry name" value="Cysteine proteinases"/>
    <property type="match status" value="1"/>
</dbReference>
<dbReference type="Gramene" id="OIW18308">
    <property type="protein sequence ID" value="OIW18308"/>
    <property type="gene ID" value="TanjilG_31448"/>
</dbReference>
<dbReference type="PROSITE" id="PS00139">
    <property type="entry name" value="THIOL_PROTEASE_CYS"/>
    <property type="match status" value="1"/>
</dbReference>
<dbReference type="InterPro" id="IPR013201">
    <property type="entry name" value="Prot_inhib_I29"/>
</dbReference>
<keyword evidence="15" id="KW-1185">Reference proteome</keyword>
<dbReference type="InterPro" id="IPR013128">
    <property type="entry name" value="Peptidase_C1A"/>
</dbReference>
<evidence type="ECO:0000256" key="2">
    <source>
        <dbReference type="ARBA" id="ARBA00008455"/>
    </source>
</evidence>
<dbReference type="InterPro" id="IPR025661">
    <property type="entry name" value="Pept_asp_AS"/>
</dbReference>
<keyword evidence="6" id="KW-0788">Thiol protease</keyword>
<evidence type="ECO:0000313" key="15">
    <source>
        <dbReference type="Proteomes" id="UP000188354"/>
    </source>
</evidence>
<keyword evidence="8" id="KW-0325">Glycoprotein</keyword>
<dbReference type="InterPro" id="IPR000169">
    <property type="entry name" value="Pept_cys_AS"/>
</dbReference>
<evidence type="ECO:0000256" key="6">
    <source>
        <dbReference type="ARBA" id="ARBA00022807"/>
    </source>
</evidence>
<dbReference type="Pfam" id="PF08246">
    <property type="entry name" value="Inhibitor_I29"/>
    <property type="match status" value="1"/>
</dbReference>
<comment type="subcellular location">
    <subcellularLocation>
        <location evidence="1">Endoplasmic reticulum lumen</location>
    </subcellularLocation>
</comment>
<evidence type="ECO:0000259" key="12">
    <source>
        <dbReference type="SMART" id="SM00645"/>
    </source>
</evidence>
<dbReference type="SMART" id="SM00645">
    <property type="entry name" value="Pept_C1"/>
    <property type="match status" value="1"/>
</dbReference>
<dbReference type="Pfam" id="PF00112">
    <property type="entry name" value="Peptidase_C1"/>
    <property type="match status" value="1"/>
</dbReference>
<dbReference type="CDD" id="cd02248">
    <property type="entry name" value="Peptidase_C1A"/>
    <property type="match status" value="1"/>
</dbReference>